<accession>A0A1R4GUI2</accession>
<organism evidence="2 3">
    <name type="scientific">Psychrobacter piechaudii</name>
    <dbReference type="NCBI Taxonomy" id="1945521"/>
    <lineage>
        <taxon>Bacteria</taxon>
        <taxon>Pseudomonadati</taxon>
        <taxon>Pseudomonadota</taxon>
        <taxon>Gammaproteobacteria</taxon>
        <taxon>Moraxellales</taxon>
        <taxon>Moraxellaceae</taxon>
        <taxon>Psychrobacter</taxon>
    </lineage>
</organism>
<gene>
    <name evidence="2" type="ORF">A1232T_01394</name>
</gene>
<dbReference type="InterPro" id="IPR021529">
    <property type="entry name" value="DUF2798"/>
</dbReference>
<keyword evidence="3" id="KW-1185">Reference proteome</keyword>
<proteinExistence type="predicted"/>
<keyword evidence="1" id="KW-1133">Transmembrane helix</keyword>
<dbReference type="EMBL" id="FUGE01000140">
    <property type="protein sequence ID" value="SJM71867.1"/>
    <property type="molecule type" value="Genomic_DNA"/>
</dbReference>
<keyword evidence="1" id="KW-0812">Transmembrane</keyword>
<feature type="transmembrane region" description="Helical" evidence="1">
    <location>
        <begin position="40"/>
        <end position="59"/>
    </location>
</feature>
<evidence type="ECO:0000256" key="1">
    <source>
        <dbReference type="SAM" id="Phobius"/>
    </source>
</evidence>
<evidence type="ECO:0000313" key="2">
    <source>
        <dbReference type="EMBL" id="SJM71867.1"/>
    </source>
</evidence>
<dbReference type="RefSeq" id="WP_077451139.1">
    <property type="nucleotide sequence ID" value="NZ_FUGE01000140.1"/>
</dbReference>
<sequence length="74" mass="8384">MGFKFRLVNIAIMATLLSGIMTMFITFINLGWSDAFFSNFFNAWKIALPAAFVIVLIIGQPVQNLTRKILEKTQ</sequence>
<protein>
    <recommendedName>
        <fullName evidence="4">DUF2798 domain-containing protein</fullName>
    </recommendedName>
</protein>
<keyword evidence="1" id="KW-0472">Membrane</keyword>
<reference evidence="2 3" key="1">
    <citation type="submission" date="2017-02" db="EMBL/GenBank/DDBJ databases">
        <authorList>
            <person name="Peterson S.W."/>
        </authorList>
    </citation>
    <scope>NUCLEOTIDE SEQUENCE [LARGE SCALE GENOMIC DNA]</scope>
    <source>
        <strain evidence="2">Psychrobacter_piechaudii</strain>
    </source>
</reference>
<dbReference type="Pfam" id="PF11391">
    <property type="entry name" value="DUF2798"/>
    <property type="match status" value="1"/>
</dbReference>
<dbReference type="AlphaFoldDB" id="A0A1R4GUI2"/>
<dbReference type="OrthoDB" id="4557675at2"/>
<name>A0A1R4GUI2_9GAMM</name>
<evidence type="ECO:0008006" key="4">
    <source>
        <dbReference type="Google" id="ProtNLM"/>
    </source>
</evidence>
<feature type="transmembrane region" description="Helical" evidence="1">
    <location>
        <begin position="7"/>
        <end position="28"/>
    </location>
</feature>
<evidence type="ECO:0000313" key="3">
    <source>
        <dbReference type="Proteomes" id="UP000188357"/>
    </source>
</evidence>
<dbReference type="Proteomes" id="UP000188357">
    <property type="component" value="Unassembled WGS sequence"/>
</dbReference>